<accession>A0A0C9LVJ2</accession>
<dbReference type="InterPro" id="IPR036236">
    <property type="entry name" value="Znf_C2H2_sf"/>
</dbReference>
<evidence type="ECO:0000259" key="11">
    <source>
        <dbReference type="PROSITE" id="PS50171"/>
    </source>
</evidence>
<dbReference type="EMBL" id="DF836428">
    <property type="protein sequence ID" value="GAN06870.1"/>
    <property type="molecule type" value="Genomic_DNA"/>
</dbReference>
<evidence type="ECO:0000256" key="5">
    <source>
        <dbReference type="ARBA" id="ARBA00022728"/>
    </source>
</evidence>
<dbReference type="PANTHER" id="PTHR23205:SF0">
    <property type="entry name" value="SPLICING FACTOR 3A SUBUNIT 2"/>
    <property type="match status" value="1"/>
</dbReference>
<dbReference type="FunFam" id="2.60.40.2690:FF:000002">
    <property type="entry name" value="Splicing factor 3a subunit 2"/>
    <property type="match status" value="1"/>
</dbReference>
<evidence type="ECO:0000256" key="8">
    <source>
        <dbReference type="ARBA" id="ARBA00023187"/>
    </source>
</evidence>
<dbReference type="Pfam" id="PF12874">
    <property type="entry name" value="zf-met"/>
    <property type="match status" value="1"/>
</dbReference>
<dbReference type="Gene3D" id="3.30.160.60">
    <property type="entry name" value="Classic Zinc Finger"/>
    <property type="match status" value="1"/>
</dbReference>
<dbReference type="GO" id="GO:0071004">
    <property type="term" value="C:U2-type prespliceosome"/>
    <property type="evidence" value="ECO:0007669"/>
    <property type="project" value="TreeGrafter"/>
</dbReference>
<evidence type="ECO:0000256" key="4">
    <source>
        <dbReference type="ARBA" id="ARBA00022723"/>
    </source>
</evidence>
<dbReference type="InterPro" id="IPR000690">
    <property type="entry name" value="Matrin/U1-C_Znf_C2H2"/>
</dbReference>
<evidence type="ECO:0000256" key="10">
    <source>
        <dbReference type="SAM" id="MobiDB-lite"/>
    </source>
</evidence>
<proteinExistence type="inferred from homology"/>
<keyword evidence="8" id="KW-0508">mRNA splicing</keyword>
<dbReference type="SUPFAM" id="SSF57667">
    <property type="entry name" value="beta-beta-alpha zinc fingers"/>
    <property type="match status" value="1"/>
</dbReference>
<dbReference type="GO" id="GO:0005686">
    <property type="term" value="C:U2 snRNP"/>
    <property type="evidence" value="ECO:0007669"/>
    <property type="project" value="EnsemblFungi"/>
</dbReference>
<comment type="similarity">
    <text evidence="2">Belongs to the SF3A2 family.</text>
</comment>
<keyword evidence="3" id="KW-0507">mRNA processing</keyword>
<evidence type="ECO:0000256" key="3">
    <source>
        <dbReference type="ARBA" id="ARBA00022664"/>
    </source>
</evidence>
<dbReference type="Gene3D" id="2.60.40.2690">
    <property type="match status" value="1"/>
</dbReference>
<dbReference type="Pfam" id="PF16835">
    <property type="entry name" value="SF3A2"/>
    <property type="match status" value="1"/>
</dbReference>
<keyword evidence="5" id="KW-0747">Spliceosome</keyword>
<keyword evidence="7" id="KW-0862">Zinc</keyword>
<gene>
    <name evidence="12" type="ORF">MAM1_0139c06360</name>
</gene>
<dbReference type="SMART" id="SM00451">
    <property type="entry name" value="ZnF_U1"/>
    <property type="match status" value="1"/>
</dbReference>
<dbReference type="Proteomes" id="UP000053815">
    <property type="component" value="Unassembled WGS sequence"/>
</dbReference>
<evidence type="ECO:0000256" key="9">
    <source>
        <dbReference type="ARBA" id="ARBA00023242"/>
    </source>
</evidence>
<evidence type="ECO:0000256" key="6">
    <source>
        <dbReference type="ARBA" id="ARBA00022771"/>
    </source>
</evidence>
<comment type="subcellular location">
    <subcellularLocation>
        <location evidence="1">Nucleus</location>
    </subcellularLocation>
</comment>
<keyword evidence="4" id="KW-0479">Metal-binding</keyword>
<dbReference type="PANTHER" id="PTHR23205">
    <property type="entry name" value="SPLICING FACTOR 3A SUBUNIT 2"/>
    <property type="match status" value="1"/>
</dbReference>
<name>A0A0C9LVJ2_9FUNG</name>
<evidence type="ECO:0000256" key="7">
    <source>
        <dbReference type="ARBA" id="ARBA00022833"/>
    </source>
</evidence>
<evidence type="ECO:0000256" key="2">
    <source>
        <dbReference type="ARBA" id="ARBA00008995"/>
    </source>
</evidence>
<evidence type="ECO:0000256" key="1">
    <source>
        <dbReference type="ARBA" id="ARBA00004123"/>
    </source>
</evidence>
<dbReference type="InterPro" id="IPR003604">
    <property type="entry name" value="Matrin/U1-like-C_Znf_C2H2"/>
</dbReference>
<protein>
    <submittedName>
        <fullName evidence="12">Splicing factor 3A subunit 2-like</fullName>
    </submittedName>
</protein>
<dbReference type="InterPro" id="IPR052092">
    <property type="entry name" value="SF3A2"/>
</dbReference>
<dbReference type="GO" id="GO:0008270">
    <property type="term" value="F:zinc ion binding"/>
    <property type="evidence" value="ECO:0007669"/>
    <property type="project" value="UniProtKB-KW"/>
</dbReference>
<feature type="domain" description="Matrin-type" evidence="11">
    <location>
        <begin position="54"/>
        <end position="84"/>
    </location>
</feature>
<dbReference type="STRING" id="91626.A0A0C9LVJ2"/>
<keyword evidence="6" id="KW-0863">Zinc-finger</keyword>
<dbReference type="GO" id="GO:0071013">
    <property type="term" value="C:catalytic step 2 spliceosome"/>
    <property type="evidence" value="ECO:0007669"/>
    <property type="project" value="TreeGrafter"/>
</dbReference>
<dbReference type="AlphaFoldDB" id="A0A0C9LVJ2"/>
<reference evidence="12" key="1">
    <citation type="submission" date="2014-09" db="EMBL/GenBank/DDBJ databases">
        <title>Draft genome sequence of an oleaginous Mucoromycotina fungus Mucor ambiguus NBRC6742.</title>
        <authorList>
            <person name="Takeda I."/>
            <person name="Yamane N."/>
            <person name="Morita T."/>
            <person name="Tamano K."/>
            <person name="Machida M."/>
            <person name="Baker S."/>
            <person name="Koike H."/>
        </authorList>
    </citation>
    <scope>NUCLEOTIDE SEQUENCE</scope>
    <source>
        <strain evidence="12">NBRC 6742</strain>
    </source>
</reference>
<keyword evidence="13" id="KW-1185">Reference proteome</keyword>
<keyword evidence="9" id="KW-0539">Nucleus</keyword>
<sequence length="248" mass="28009">MDFQNRVGSKHRGGGMASASESNVDRRERLRKLAMETIDISKDPYFMKNHLGSYECKLCLTLHTSEGSYLAHTQGKKHQTNLARRAAKEAKEASIIQPAVGPAKPLVAPRRNIIKIGRPGYRVTKVRDPVTRQAGLLFQIQYPQIAEDVKPRHRFMGAYEQKIEPPNNAYQYVVIAAEPYESIAFKIQSHKIDETPGKFWTHWDQDAKQFSLQFFYKNERNGMFEGMAASSTAPPHIAPSPTPPVTTV</sequence>
<dbReference type="PROSITE" id="PS50171">
    <property type="entry name" value="ZF_MATRIN"/>
    <property type="match status" value="1"/>
</dbReference>
<dbReference type="GO" id="GO:0000245">
    <property type="term" value="P:spliceosomal complex assembly"/>
    <property type="evidence" value="ECO:0007669"/>
    <property type="project" value="TreeGrafter"/>
</dbReference>
<evidence type="ECO:0000313" key="13">
    <source>
        <dbReference type="Proteomes" id="UP000053815"/>
    </source>
</evidence>
<dbReference type="GO" id="GO:0003676">
    <property type="term" value="F:nucleic acid binding"/>
    <property type="evidence" value="ECO:0007669"/>
    <property type="project" value="InterPro"/>
</dbReference>
<organism evidence="12">
    <name type="scientific">Mucor ambiguus</name>
    <dbReference type="NCBI Taxonomy" id="91626"/>
    <lineage>
        <taxon>Eukaryota</taxon>
        <taxon>Fungi</taxon>
        <taxon>Fungi incertae sedis</taxon>
        <taxon>Mucoromycota</taxon>
        <taxon>Mucoromycotina</taxon>
        <taxon>Mucoromycetes</taxon>
        <taxon>Mucorales</taxon>
        <taxon>Mucorineae</taxon>
        <taxon>Mucoraceae</taxon>
        <taxon>Mucor</taxon>
    </lineage>
</organism>
<dbReference type="OrthoDB" id="10250970at2759"/>
<dbReference type="SMART" id="SM01050">
    <property type="entry name" value="CactinC_cactus"/>
    <property type="match status" value="1"/>
</dbReference>
<dbReference type="InterPro" id="IPR031781">
    <property type="entry name" value="SF3A2_dom"/>
</dbReference>
<dbReference type="InterPro" id="IPR013087">
    <property type="entry name" value="Znf_C2H2_type"/>
</dbReference>
<feature type="region of interest" description="Disordered" evidence="10">
    <location>
        <begin position="1"/>
        <end position="25"/>
    </location>
</feature>
<evidence type="ECO:0000313" key="12">
    <source>
        <dbReference type="EMBL" id="GAN06870.1"/>
    </source>
</evidence>